<evidence type="ECO:0008006" key="6">
    <source>
        <dbReference type="Google" id="ProtNLM"/>
    </source>
</evidence>
<dbReference type="Proteomes" id="UP000541444">
    <property type="component" value="Unassembled WGS sequence"/>
</dbReference>
<evidence type="ECO:0000313" key="4">
    <source>
        <dbReference type="EMBL" id="KAF6153817.1"/>
    </source>
</evidence>
<dbReference type="AlphaFoldDB" id="A0A7J7MG26"/>
<evidence type="ECO:0000256" key="3">
    <source>
        <dbReference type="SAM" id="Coils"/>
    </source>
</evidence>
<keyword evidence="5" id="KW-1185">Reference proteome</keyword>
<proteinExistence type="inferred from homology"/>
<dbReference type="OrthoDB" id="1933125at2759"/>
<dbReference type="GO" id="GO:0005829">
    <property type="term" value="C:cytosol"/>
    <property type="evidence" value="ECO:0007669"/>
    <property type="project" value="TreeGrafter"/>
</dbReference>
<feature type="coiled-coil region" evidence="3">
    <location>
        <begin position="81"/>
        <end position="115"/>
    </location>
</feature>
<dbReference type="GO" id="GO:0009904">
    <property type="term" value="P:chloroplast accumulation movement"/>
    <property type="evidence" value="ECO:0007669"/>
    <property type="project" value="TreeGrafter"/>
</dbReference>
<name>A0A7J7MG26_9MAGN</name>
<dbReference type="EMBL" id="JACGCM010001557">
    <property type="protein sequence ID" value="KAF6153817.1"/>
    <property type="molecule type" value="Genomic_DNA"/>
</dbReference>
<comment type="similarity">
    <text evidence="1">Belongs to the WEB family.</text>
</comment>
<evidence type="ECO:0000256" key="2">
    <source>
        <dbReference type="ARBA" id="ARBA00023054"/>
    </source>
</evidence>
<accession>A0A7J7MG26</accession>
<dbReference type="GO" id="GO:0009903">
    <property type="term" value="P:chloroplast avoidance movement"/>
    <property type="evidence" value="ECO:0007669"/>
    <property type="project" value="TreeGrafter"/>
</dbReference>
<evidence type="ECO:0000256" key="1">
    <source>
        <dbReference type="ARBA" id="ARBA00005485"/>
    </source>
</evidence>
<organism evidence="4 5">
    <name type="scientific">Kingdonia uniflora</name>
    <dbReference type="NCBI Taxonomy" id="39325"/>
    <lineage>
        <taxon>Eukaryota</taxon>
        <taxon>Viridiplantae</taxon>
        <taxon>Streptophyta</taxon>
        <taxon>Embryophyta</taxon>
        <taxon>Tracheophyta</taxon>
        <taxon>Spermatophyta</taxon>
        <taxon>Magnoliopsida</taxon>
        <taxon>Ranunculales</taxon>
        <taxon>Circaeasteraceae</taxon>
        <taxon>Kingdonia</taxon>
    </lineage>
</organism>
<protein>
    <recommendedName>
        <fullName evidence="6">WEB family protein</fullName>
    </recommendedName>
</protein>
<dbReference type="Pfam" id="PF05701">
    <property type="entry name" value="WEMBL"/>
    <property type="match status" value="1"/>
</dbReference>
<dbReference type="PANTHER" id="PTHR32054:SF3">
    <property type="entry name" value="HEAVY CHAIN, PUTATIVE, EXPRESSED-RELATED"/>
    <property type="match status" value="1"/>
</dbReference>
<keyword evidence="2 3" id="KW-0175">Coiled coil</keyword>
<dbReference type="PANTHER" id="PTHR32054">
    <property type="entry name" value="HEAVY CHAIN, PUTATIVE, EXPRESSED-RELATED-RELATED"/>
    <property type="match status" value="1"/>
</dbReference>
<evidence type="ECO:0000313" key="5">
    <source>
        <dbReference type="Proteomes" id="UP000541444"/>
    </source>
</evidence>
<dbReference type="InterPro" id="IPR008545">
    <property type="entry name" value="Web"/>
</dbReference>
<feature type="coiled-coil region" evidence="3">
    <location>
        <begin position="212"/>
        <end position="297"/>
    </location>
</feature>
<comment type="caution">
    <text evidence="4">The sequence shown here is derived from an EMBL/GenBank/DDBJ whole genome shotgun (WGS) entry which is preliminary data.</text>
</comment>
<feature type="coiled-coil region" evidence="3">
    <location>
        <begin position="323"/>
        <end position="392"/>
    </location>
</feature>
<reference evidence="4 5" key="1">
    <citation type="journal article" date="2020" name="IScience">
        <title>Genome Sequencing of the Endangered Kingdonia uniflora (Circaeasteraceae, Ranunculales) Reveals Potential Mechanisms of Evolutionary Specialization.</title>
        <authorList>
            <person name="Sun Y."/>
            <person name="Deng T."/>
            <person name="Zhang A."/>
            <person name="Moore M.J."/>
            <person name="Landis J.B."/>
            <person name="Lin N."/>
            <person name="Zhang H."/>
            <person name="Zhang X."/>
            <person name="Huang J."/>
            <person name="Zhang X."/>
            <person name="Sun H."/>
            <person name="Wang H."/>
        </authorList>
    </citation>
    <scope>NUCLEOTIDE SEQUENCE [LARGE SCALE GENOMIC DNA]</scope>
    <source>
        <strain evidence="4">TB1705</strain>
        <tissue evidence="4">Leaf</tissue>
    </source>
</reference>
<gene>
    <name evidence="4" type="ORF">GIB67_001050</name>
</gene>
<sequence>MVVKAHQRFTDSSKAQVGEIDTKAPFESVKAAVSLFGAVRAFSGAKPVVKKSKPPSEERVLDKESQLHLAQKELSKYMVQLKIAETVRAQALSELEKAKRTVEDLTNKLKVINESKQLALNTTEAAKNQTKQLGLSDHYGCGGVWKQELDSAREQYTDAITKLDETKQELTNILQDFEASMVTKTTSLKQAEEAVHLTKVNMERAGELSKGIKAAQEELTHAKLASVQANEDRAQMLSEKDVQRQSYKAALKELESQLATSKKELDPDLTANIQADLTKTEGEIQVLQKEITNAKASDENYVKNISLELDDAKGVSLKFPEEERDLQNLMELLKLELENMKKEHFELKEKEAEFESIASNLNVNLLKGKLELEMALAEVENTRGAYEELNTTLQHLTMDSELVAQETEEMKKDTEVLKEEAGTLKVSLEESEKMLLLRLKEVEEAKAAEVEALGKMKHFSERTKATHALASETGGKITISITELKYLKRKVEEFNGLAEMKVAAASAKVIALKASENETLKKTERNQKIIKVMEVATEESLKRAETADKAKGAIEGELRKWRERELQCEADTQIQILAEIEESPESPPRRSSVQKMFLMKTKSYSKLEKKFGSGKTILPTLSGIFRRKKGLIESGSPPHVPGDLLL</sequence>
<feature type="coiled-coil region" evidence="3">
    <location>
        <begin position="146"/>
        <end position="180"/>
    </location>
</feature>